<dbReference type="CDD" id="cd03135">
    <property type="entry name" value="GATase1_DJ-1"/>
    <property type="match status" value="1"/>
</dbReference>
<gene>
    <name evidence="2" type="ORF">A2Z10_01005</name>
</gene>
<dbReference type="SUPFAM" id="SSF52317">
    <property type="entry name" value="Class I glutamine amidotransferase-like"/>
    <property type="match status" value="1"/>
</dbReference>
<feature type="domain" description="DJ-1/PfpI" evidence="1">
    <location>
        <begin position="6"/>
        <end position="170"/>
    </location>
</feature>
<dbReference type="Pfam" id="PF01965">
    <property type="entry name" value="DJ-1_PfpI"/>
    <property type="match status" value="1"/>
</dbReference>
<dbReference type="InterPro" id="IPR050325">
    <property type="entry name" value="Prot/Nucl_acid_deglycase"/>
</dbReference>
<name>A0A1F5AZ94_9BACT</name>
<protein>
    <recommendedName>
        <fullName evidence="1">DJ-1/PfpI domain-containing protein</fullName>
    </recommendedName>
</protein>
<dbReference type="PANTHER" id="PTHR48094">
    <property type="entry name" value="PROTEIN/NUCLEIC ACID DEGLYCASE DJ-1-RELATED"/>
    <property type="match status" value="1"/>
</dbReference>
<dbReference type="AlphaFoldDB" id="A0A1F5AZ94"/>
<dbReference type="PANTHER" id="PTHR48094:SF12">
    <property type="entry name" value="PARKINSON DISEASE PROTEIN 7 HOMOLOG"/>
    <property type="match status" value="1"/>
</dbReference>
<dbReference type="InterPro" id="IPR029062">
    <property type="entry name" value="Class_I_gatase-like"/>
</dbReference>
<evidence type="ECO:0000259" key="1">
    <source>
        <dbReference type="Pfam" id="PF01965"/>
    </source>
</evidence>
<dbReference type="Gene3D" id="3.40.50.880">
    <property type="match status" value="1"/>
</dbReference>
<evidence type="ECO:0000313" key="2">
    <source>
        <dbReference type="EMBL" id="OGD23725.1"/>
    </source>
</evidence>
<sequence length="175" mass="18418">MATILYVIAKNGFRDPEYFVPKNVLKTAGHTVMTASNGEKGELAHGADGGVAEIDIAIRDAHAGDYDAVVFAGGPGALENLDNEASYRLAQETVYKEKVLGAICIAPVVLARAGVLEGKKAVVWSSADDTTGIDAITEEGAEYIDEPVVKDGAVITARNPRAAQEFGEALSAYFM</sequence>
<evidence type="ECO:0000313" key="3">
    <source>
        <dbReference type="Proteomes" id="UP000176639"/>
    </source>
</evidence>
<dbReference type="GO" id="GO:0005737">
    <property type="term" value="C:cytoplasm"/>
    <property type="evidence" value="ECO:0007669"/>
    <property type="project" value="TreeGrafter"/>
</dbReference>
<comment type="caution">
    <text evidence="2">The sequence shown here is derived from an EMBL/GenBank/DDBJ whole genome shotgun (WGS) entry which is preliminary data.</text>
</comment>
<dbReference type="EMBL" id="MEYI01000030">
    <property type="protein sequence ID" value="OGD23725.1"/>
    <property type="molecule type" value="Genomic_DNA"/>
</dbReference>
<dbReference type="Proteomes" id="UP000176639">
    <property type="component" value="Unassembled WGS sequence"/>
</dbReference>
<organism evidence="2 3">
    <name type="scientific">Candidatus Azambacteria bacterium RBG_16_47_10</name>
    <dbReference type="NCBI Taxonomy" id="1797292"/>
    <lineage>
        <taxon>Bacteria</taxon>
        <taxon>Candidatus Azamiibacteriota</taxon>
    </lineage>
</organism>
<proteinExistence type="predicted"/>
<reference evidence="2 3" key="1">
    <citation type="journal article" date="2016" name="Nat. Commun.">
        <title>Thousands of microbial genomes shed light on interconnected biogeochemical processes in an aquifer system.</title>
        <authorList>
            <person name="Anantharaman K."/>
            <person name="Brown C.T."/>
            <person name="Hug L.A."/>
            <person name="Sharon I."/>
            <person name="Castelle C.J."/>
            <person name="Probst A.J."/>
            <person name="Thomas B.C."/>
            <person name="Singh A."/>
            <person name="Wilkins M.J."/>
            <person name="Karaoz U."/>
            <person name="Brodie E.L."/>
            <person name="Williams K.H."/>
            <person name="Hubbard S.S."/>
            <person name="Banfield J.F."/>
        </authorList>
    </citation>
    <scope>NUCLEOTIDE SEQUENCE [LARGE SCALE GENOMIC DNA]</scope>
</reference>
<dbReference type="InterPro" id="IPR002818">
    <property type="entry name" value="DJ-1/PfpI"/>
</dbReference>
<accession>A0A1F5AZ94</accession>